<dbReference type="SMART" id="SM00052">
    <property type="entry name" value="EAL"/>
    <property type="match status" value="1"/>
</dbReference>
<evidence type="ECO:0000313" key="4">
    <source>
        <dbReference type="Proteomes" id="UP000654108"/>
    </source>
</evidence>
<keyword evidence="1" id="KW-0812">Transmembrane</keyword>
<dbReference type="PROSITE" id="PS50883">
    <property type="entry name" value="EAL"/>
    <property type="match status" value="1"/>
</dbReference>
<dbReference type="Pfam" id="PF00563">
    <property type="entry name" value="EAL"/>
    <property type="match status" value="1"/>
</dbReference>
<evidence type="ECO:0000259" key="2">
    <source>
        <dbReference type="PROSITE" id="PS50883"/>
    </source>
</evidence>
<dbReference type="InterPro" id="IPR001633">
    <property type="entry name" value="EAL_dom"/>
</dbReference>
<dbReference type="AlphaFoldDB" id="A0A927FUU7"/>
<proteinExistence type="predicted"/>
<accession>A0A927FUU7</accession>
<keyword evidence="1" id="KW-1133">Transmembrane helix</keyword>
<feature type="domain" description="EAL" evidence="2">
    <location>
        <begin position="158"/>
        <end position="410"/>
    </location>
</feature>
<evidence type="ECO:0000256" key="1">
    <source>
        <dbReference type="SAM" id="Phobius"/>
    </source>
</evidence>
<sequence>MQALVYSLIALASVAMGALAYFALVFTPANAVLVAVVFGCASVVLMERQLRVRAETRLERAIEELSRLLATDAQAGLVLGQRINALTDLKPGERLETVEADISVLGTVIRQVAEAVADMEVKVEKAAQAAGGSDRQPSRYEVSYSPAFDRAPQHLPEPTIPLPMLRKALAENRLIHHIQPVVKLPQRRPAGYDLVPRLKLEDGDLANAPDFMPRRGGRDVVVQIESSGLVEAVTIGRRARAGGQQVTLYIPLSRATLSDPPALEQLLAILDANRAIASGLVFKVPDAEWRGMTTPERSTVQAIARKGAGFSLSDMESLRIDVADLAALGVRSVRVDATAFLSAPERYTDFHVTDIAAYLARFEVALMATGITGERQIVEFIDSDILLVQGDYVAAPGPVRSDLGFEPMRSVGAQLRRAES</sequence>
<evidence type="ECO:0000313" key="3">
    <source>
        <dbReference type="EMBL" id="MBD8065564.1"/>
    </source>
</evidence>
<organism evidence="3 4">
    <name type="scientific">Devosia oryzisoli</name>
    <dbReference type="NCBI Taxonomy" id="2774138"/>
    <lineage>
        <taxon>Bacteria</taxon>
        <taxon>Pseudomonadati</taxon>
        <taxon>Pseudomonadota</taxon>
        <taxon>Alphaproteobacteria</taxon>
        <taxon>Hyphomicrobiales</taxon>
        <taxon>Devosiaceae</taxon>
        <taxon>Devosia</taxon>
    </lineage>
</organism>
<dbReference type="Gene3D" id="3.20.20.450">
    <property type="entry name" value="EAL domain"/>
    <property type="match status" value="1"/>
</dbReference>
<reference evidence="3" key="1">
    <citation type="submission" date="2020-09" db="EMBL/GenBank/DDBJ databases">
        <title>Genome seq and assembly of Devosia sp.</title>
        <authorList>
            <person name="Chhetri G."/>
        </authorList>
    </citation>
    <scope>NUCLEOTIDE SEQUENCE</scope>
    <source>
        <strain evidence="3">PTR5</strain>
    </source>
</reference>
<name>A0A927FUU7_9HYPH</name>
<keyword evidence="1" id="KW-0472">Membrane</keyword>
<dbReference type="EMBL" id="JACYFU010000002">
    <property type="protein sequence ID" value="MBD8065564.1"/>
    <property type="molecule type" value="Genomic_DNA"/>
</dbReference>
<keyword evidence="4" id="KW-1185">Reference proteome</keyword>
<protein>
    <submittedName>
        <fullName evidence="3">EAL domain-containing protein</fullName>
    </submittedName>
</protein>
<gene>
    <name evidence="3" type="ORF">IC608_08755</name>
</gene>
<dbReference type="SUPFAM" id="SSF141868">
    <property type="entry name" value="EAL domain-like"/>
    <property type="match status" value="1"/>
</dbReference>
<dbReference type="RefSeq" id="WP_191774577.1">
    <property type="nucleotide sequence ID" value="NZ_JACYFU010000002.1"/>
</dbReference>
<feature type="transmembrane region" description="Helical" evidence="1">
    <location>
        <begin position="27"/>
        <end position="46"/>
    </location>
</feature>
<dbReference type="Proteomes" id="UP000654108">
    <property type="component" value="Unassembled WGS sequence"/>
</dbReference>
<comment type="caution">
    <text evidence="3">The sequence shown here is derived from an EMBL/GenBank/DDBJ whole genome shotgun (WGS) entry which is preliminary data.</text>
</comment>
<dbReference type="InterPro" id="IPR035919">
    <property type="entry name" value="EAL_sf"/>
</dbReference>